<dbReference type="AlphaFoldDB" id="A0A218WG66"/>
<comment type="subcellular location">
    <subcellularLocation>
        <location evidence="5">Nucleus</location>
    </subcellularLocation>
</comment>
<accession>A0A218WG66</accession>
<reference evidence="11" key="4">
    <citation type="submission" date="2025-04" db="UniProtKB">
        <authorList>
            <consortium name="RefSeq"/>
        </authorList>
    </citation>
    <scope>IDENTIFICATION</scope>
    <source>
        <tissue evidence="11">Leaf</tissue>
    </source>
</reference>
<feature type="compositionally biased region" description="Low complexity" evidence="6">
    <location>
        <begin position="12"/>
        <end position="29"/>
    </location>
</feature>
<dbReference type="Pfam" id="PF03479">
    <property type="entry name" value="PCC"/>
    <property type="match status" value="1"/>
</dbReference>
<feature type="compositionally biased region" description="Low complexity" evidence="6">
    <location>
        <begin position="44"/>
        <end position="55"/>
    </location>
</feature>
<comment type="domain">
    <text evidence="5">The PPC domain mediates interactions between AHL proteins.</text>
</comment>
<evidence type="ECO:0000313" key="8">
    <source>
        <dbReference type="EMBL" id="OWM71676.1"/>
    </source>
</evidence>
<evidence type="ECO:0000256" key="3">
    <source>
        <dbReference type="ARBA" id="ARBA00023163"/>
    </source>
</evidence>
<proteinExistence type="predicted"/>
<comment type="function">
    <text evidence="5">Transcription factor that specifically binds AT-rich DNA sequences related to the nuclear matrix attachment regions (MARs).</text>
</comment>
<evidence type="ECO:0000313" key="9">
    <source>
        <dbReference type="Proteomes" id="UP000197138"/>
    </source>
</evidence>
<reference evidence="9" key="1">
    <citation type="journal article" date="2017" name="Plant J.">
        <title>The pomegranate (Punica granatum L.) genome and the genomics of punicalagin biosynthesis.</title>
        <authorList>
            <person name="Qin G."/>
            <person name="Xu C."/>
            <person name="Ming R."/>
            <person name="Tang H."/>
            <person name="Guyot R."/>
            <person name="Kramer E.M."/>
            <person name="Hu Y."/>
            <person name="Yi X."/>
            <person name="Qi Y."/>
            <person name="Xu X."/>
            <person name="Gao Z."/>
            <person name="Pan H."/>
            <person name="Jian J."/>
            <person name="Tian Y."/>
            <person name="Yue Z."/>
            <person name="Xu Y."/>
        </authorList>
    </citation>
    <scope>NUCLEOTIDE SEQUENCE [LARGE SCALE GENOMIC DNA]</scope>
    <source>
        <strain evidence="9">cv. Dabenzi</strain>
    </source>
</reference>
<reference evidence="10" key="3">
    <citation type="journal article" date="2020" name="Plant Biotechnol. J.">
        <title>The pomegranate (Punica granatum L.) draft genome dissects genetic divergence between soft- and hard-seeded cultivars.</title>
        <authorList>
            <person name="Luo X."/>
            <person name="Li H."/>
            <person name="Wu Z."/>
            <person name="Yao W."/>
            <person name="Zhao P."/>
            <person name="Cao D."/>
            <person name="Yu H."/>
            <person name="Li K."/>
            <person name="Poudel K."/>
            <person name="Zhao D."/>
            <person name="Zhang F."/>
            <person name="Xia X."/>
            <person name="Chen L."/>
            <person name="Wang Q."/>
            <person name="Jing D."/>
            <person name="Cao S."/>
        </authorList>
    </citation>
    <scope>NUCLEOTIDE SEQUENCE [LARGE SCALE GENOMIC DNA]</scope>
</reference>
<dbReference type="EMBL" id="MTKT01004399">
    <property type="protein sequence ID" value="OWM71676.1"/>
    <property type="molecule type" value="Genomic_DNA"/>
</dbReference>
<dbReference type="Gene3D" id="3.30.1330.80">
    <property type="entry name" value="Hypothetical protein, similar to alpha- acetolactate decarboxylase, domain 2"/>
    <property type="match status" value="1"/>
</dbReference>
<evidence type="ECO:0000313" key="10">
    <source>
        <dbReference type="Proteomes" id="UP000515151"/>
    </source>
</evidence>
<evidence type="ECO:0000256" key="6">
    <source>
        <dbReference type="SAM" id="MobiDB-lite"/>
    </source>
</evidence>
<evidence type="ECO:0000256" key="4">
    <source>
        <dbReference type="ARBA" id="ARBA00023242"/>
    </source>
</evidence>
<protein>
    <recommendedName>
        <fullName evidence="5">AT-hook motif nuclear-localized protein</fullName>
    </recommendedName>
</protein>
<name>A0A218WG66_PUNGR</name>
<evidence type="ECO:0000313" key="11">
    <source>
        <dbReference type="RefSeq" id="XP_031384090.1"/>
    </source>
</evidence>
<dbReference type="PANTHER" id="PTHR31500:SF68">
    <property type="entry name" value="AT-HOOK MOTIF NUCLEAR-LOCALIZED PROTEIN 14"/>
    <property type="match status" value="1"/>
</dbReference>
<dbReference type="SUPFAM" id="SSF117856">
    <property type="entry name" value="AF0104/ALDC/Ptd012-like"/>
    <property type="match status" value="1"/>
</dbReference>
<keyword evidence="2 5" id="KW-0238">DNA-binding</keyword>
<dbReference type="GO" id="GO:0003680">
    <property type="term" value="F:minor groove of adenine-thymine-rich DNA binding"/>
    <property type="evidence" value="ECO:0007669"/>
    <property type="project" value="UniProtKB-UniRule"/>
</dbReference>
<feature type="compositionally biased region" description="Low complexity" evidence="6">
    <location>
        <begin position="101"/>
        <end position="121"/>
    </location>
</feature>
<sequence length="291" mass="29937">MDQQPPNDNQLSSYYHPHQHHQSPAAASPTNGLLPASSAEMVYPHSAPSAAVSAPLEPPKRKRGRPRKYGTPEQALAAKKATASSHKERKEQQQQHGFGGSSSSPPSSSYSGPSSRKSPLSNLGNTGQGFTPHVITVAAGEDIAQKIMLFMQQSKREICILSASGSVSSVSLRQPATSGGNVTYEGQFEIVTLSGSYVRTDLGGRTGGLSICLSDIIGQVIGGGVGGPLVAGGPVQVIIGSFSVDPKKDTSTAARGDPSGKSPAAPSGGFRAAGIDSSSPSPYITQSGTRM</sequence>
<keyword evidence="1 5" id="KW-0805">Transcription regulation</keyword>
<dbReference type="PROSITE" id="PS51742">
    <property type="entry name" value="PPC"/>
    <property type="match status" value="1"/>
</dbReference>
<evidence type="ECO:0000259" key="7">
    <source>
        <dbReference type="PROSITE" id="PS51742"/>
    </source>
</evidence>
<evidence type="ECO:0000256" key="5">
    <source>
        <dbReference type="RuleBase" id="RU367031"/>
    </source>
</evidence>
<dbReference type="Proteomes" id="UP000515151">
    <property type="component" value="Chromosome 2"/>
</dbReference>
<evidence type="ECO:0000256" key="1">
    <source>
        <dbReference type="ARBA" id="ARBA00023015"/>
    </source>
</evidence>
<feature type="compositionally biased region" description="Polar residues" evidence="6">
    <location>
        <begin position="1"/>
        <end position="11"/>
    </location>
</feature>
<organism evidence="8 9">
    <name type="scientific">Punica granatum</name>
    <name type="common">Pomegranate</name>
    <dbReference type="NCBI Taxonomy" id="22663"/>
    <lineage>
        <taxon>Eukaryota</taxon>
        <taxon>Viridiplantae</taxon>
        <taxon>Streptophyta</taxon>
        <taxon>Embryophyta</taxon>
        <taxon>Tracheophyta</taxon>
        <taxon>Spermatophyta</taxon>
        <taxon>Magnoliopsida</taxon>
        <taxon>eudicotyledons</taxon>
        <taxon>Gunneridae</taxon>
        <taxon>Pentapetalae</taxon>
        <taxon>rosids</taxon>
        <taxon>malvids</taxon>
        <taxon>Myrtales</taxon>
        <taxon>Lythraceae</taxon>
        <taxon>Punica</taxon>
    </lineage>
</organism>
<gene>
    <name evidence="11" type="primary">LOC116197948</name>
    <name evidence="8" type="ORF">CDL15_Pgr005864</name>
</gene>
<dbReference type="CDD" id="cd11378">
    <property type="entry name" value="DUF296"/>
    <property type="match status" value="1"/>
</dbReference>
<feature type="region of interest" description="Disordered" evidence="6">
    <location>
        <begin position="1"/>
        <end position="127"/>
    </location>
</feature>
<feature type="domain" description="PPC" evidence="7">
    <location>
        <begin position="127"/>
        <end position="263"/>
    </location>
</feature>
<keyword evidence="10" id="KW-1185">Reference proteome</keyword>
<dbReference type="GeneID" id="116197948"/>
<dbReference type="InterPro" id="IPR005175">
    <property type="entry name" value="PPC_dom"/>
</dbReference>
<feature type="region of interest" description="Disordered" evidence="6">
    <location>
        <begin position="248"/>
        <end position="291"/>
    </location>
</feature>
<dbReference type="RefSeq" id="XP_031384090.1">
    <property type="nucleotide sequence ID" value="XM_031528230.1"/>
</dbReference>
<feature type="compositionally biased region" description="Polar residues" evidence="6">
    <location>
        <begin position="276"/>
        <end position="291"/>
    </location>
</feature>
<dbReference type="GO" id="GO:0005634">
    <property type="term" value="C:nucleus"/>
    <property type="evidence" value="ECO:0007669"/>
    <property type="project" value="UniProtKB-SubCell"/>
</dbReference>
<dbReference type="PANTHER" id="PTHR31500">
    <property type="entry name" value="AT-HOOK MOTIF NUCLEAR-LOCALIZED PROTEIN 9"/>
    <property type="match status" value="1"/>
</dbReference>
<evidence type="ECO:0000256" key="2">
    <source>
        <dbReference type="ARBA" id="ARBA00023125"/>
    </source>
</evidence>
<reference evidence="8" key="2">
    <citation type="submission" date="2017-06" db="EMBL/GenBank/DDBJ databases">
        <title>The pomegranate genome and the genomics of punicalagin biosynthesis.</title>
        <authorList>
            <person name="Xu C."/>
        </authorList>
    </citation>
    <scope>NUCLEOTIDE SEQUENCE [LARGE SCALE GENOMIC DNA]</scope>
    <source>
        <tissue evidence="8">Fresh leaf</tissue>
    </source>
</reference>
<keyword evidence="3 5" id="KW-0804">Transcription</keyword>
<dbReference type="OrthoDB" id="2017193at2759"/>
<keyword evidence="4 5" id="KW-0539">Nucleus</keyword>
<dbReference type="InterPro" id="IPR039605">
    <property type="entry name" value="AHL"/>
</dbReference>
<dbReference type="Proteomes" id="UP000197138">
    <property type="component" value="Unassembled WGS sequence"/>
</dbReference>